<dbReference type="Gene3D" id="3.30.70.270">
    <property type="match status" value="1"/>
</dbReference>
<gene>
    <name evidence="3" type="primary">cph2</name>
    <name evidence="3" type="ORF">Spa11_06790</name>
</gene>
<dbReference type="SUPFAM" id="SSF141868">
    <property type="entry name" value="EAL domain-like"/>
    <property type="match status" value="1"/>
</dbReference>
<dbReference type="SMART" id="SM00267">
    <property type="entry name" value="GGDEF"/>
    <property type="match status" value="1"/>
</dbReference>
<dbReference type="PROSITE" id="PS50887">
    <property type="entry name" value="GGDEF"/>
    <property type="match status" value="1"/>
</dbReference>
<reference evidence="3 4" key="1">
    <citation type="submission" date="2019-02" db="EMBL/GenBank/DDBJ databases">
        <title>Deep-cultivation of Planctomycetes and their phenomic and genomic characterization uncovers novel biology.</title>
        <authorList>
            <person name="Wiegand S."/>
            <person name="Jogler M."/>
            <person name="Boedeker C."/>
            <person name="Pinto D."/>
            <person name="Vollmers J."/>
            <person name="Rivas-Marin E."/>
            <person name="Kohn T."/>
            <person name="Peeters S.H."/>
            <person name="Heuer A."/>
            <person name="Rast P."/>
            <person name="Oberbeckmann S."/>
            <person name="Bunk B."/>
            <person name="Jeske O."/>
            <person name="Meyerdierks A."/>
            <person name="Storesund J.E."/>
            <person name="Kallscheuer N."/>
            <person name="Luecker S."/>
            <person name="Lage O.M."/>
            <person name="Pohl T."/>
            <person name="Merkel B.J."/>
            <person name="Hornburger P."/>
            <person name="Mueller R.-W."/>
            <person name="Bruemmer F."/>
            <person name="Labrenz M."/>
            <person name="Spormann A.M."/>
            <person name="Op den Camp H."/>
            <person name="Overmann J."/>
            <person name="Amann R."/>
            <person name="Jetten M.S.M."/>
            <person name="Mascher T."/>
            <person name="Medema M.H."/>
            <person name="Devos D.P."/>
            <person name="Kaster A.-K."/>
            <person name="Ovreas L."/>
            <person name="Rohde M."/>
            <person name="Galperin M.Y."/>
            <person name="Jogler C."/>
        </authorList>
    </citation>
    <scope>NUCLEOTIDE SEQUENCE [LARGE SCALE GENOMIC DNA]</scope>
    <source>
        <strain evidence="3 4">Spa11</strain>
    </source>
</reference>
<accession>A0A518K3X7</accession>
<dbReference type="SUPFAM" id="SSF55073">
    <property type="entry name" value="Nucleotide cyclase"/>
    <property type="match status" value="1"/>
</dbReference>
<dbReference type="EMBL" id="CP036349">
    <property type="protein sequence ID" value="QDV72501.1"/>
    <property type="molecule type" value="Genomic_DNA"/>
</dbReference>
<feature type="domain" description="GGDEF" evidence="2">
    <location>
        <begin position="49"/>
        <end position="182"/>
    </location>
</feature>
<evidence type="ECO:0000313" key="3">
    <source>
        <dbReference type="EMBL" id="QDV72501.1"/>
    </source>
</evidence>
<dbReference type="KEGG" id="bmei:Spa11_06790"/>
<dbReference type="InterPro" id="IPR001633">
    <property type="entry name" value="EAL_dom"/>
</dbReference>
<dbReference type="PANTHER" id="PTHR44757:SF2">
    <property type="entry name" value="BIOFILM ARCHITECTURE MAINTENANCE PROTEIN MBAA"/>
    <property type="match status" value="1"/>
</dbReference>
<dbReference type="Pfam" id="PF00990">
    <property type="entry name" value="GGDEF"/>
    <property type="match status" value="1"/>
</dbReference>
<dbReference type="PANTHER" id="PTHR44757">
    <property type="entry name" value="DIGUANYLATE CYCLASE DGCP"/>
    <property type="match status" value="1"/>
</dbReference>
<evidence type="ECO:0000259" key="1">
    <source>
        <dbReference type="PROSITE" id="PS50883"/>
    </source>
</evidence>
<sequence>MPADFAAITPSPSGVIPSSGATHGVDSLTGLVNRNEFNELVHANSMTETECGLLTLGLNAFRAVNEAFGLEVGDRVLAQVAKRLTALADRGELVGRLSGDEFGVFQYSGPQPSGSRGLARRIISSLTEPYLIDSQVIHLGVSVGVALSPYDASEATQLTRYSQLAAQHARRDGGNVVRYFEPTMLAVIDSRRELEKDLRRALVRDEFQLLYQPVLQIETGRIIAVEALIRWRHPKLGRVSPADFIPVAEEAGLIGAIGQWALHRACLDAASWSEPLRVAVNVSPLQLKSRDFVGVVQSALQESGLSPSRLELEITESVLLSNGDLALAMLQEVRSQGVTIALDDFGTGYSSINYLRRFPFDKIKIDRSFVSGAQANPEGQALVKMIAALGVSLDVSTTAEGVETIEELNAVRDAGCTQIQGYYLSKPLEVDALLELIGDPSLAQAHDQSRRADHVATSSL</sequence>
<organism evidence="3 4">
    <name type="scientific">Botrimarina mediterranea</name>
    <dbReference type="NCBI Taxonomy" id="2528022"/>
    <lineage>
        <taxon>Bacteria</taxon>
        <taxon>Pseudomonadati</taxon>
        <taxon>Planctomycetota</taxon>
        <taxon>Planctomycetia</taxon>
        <taxon>Pirellulales</taxon>
        <taxon>Lacipirellulaceae</taxon>
        <taxon>Botrimarina</taxon>
    </lineage>
</organism>
<evidence type="ECO:0000313" key="4">
    <source>
        <dbReference type="Proteomes" id="UP000316426"/>
    </source>
</evidence>
<keyword evidence="4" id="KW-1185">Reference proteome</keyword>
<dbReference type="InterPro" id="IPR035919">
    <property type="entry name" value="EAL_sf"/>
</dbReference>
<dbReference type="NCBIfam" id="TIGR00254">
    <property type="entry name" value="GGDEF"/>
    <property type="match status" value="1"/>
</dbReference>
<dbReference type="InterPro" id="IPR000160">
    <property type="entry name" value="GGDEF_dom"/>
</dbReference>
<proteinExistence type="predicted"/>
<protein>
    <submittedName>
        <fullName evidence="3">Phytochrome-like protein cph2</fullName>
    </submittedName>
</protein>
<evidence type="ECO:0000259" key="2">
    <source>
        <dbReference type="PROSITE" id="PS50887"/>
    </source>
</evidence>
<dbReference type="Pfam" id="PF00563">
    <property type="entry name" value="EAL"/>
    <property type="match status" value="1"/>
</dbReference>
<dbReference type="PROSITE" id="PS50883">
    <property type="entry name" value="EAL"/>
    <property type="match status" value="1"/>
</dbReference>
<dbReference type="InterPro" id="IPR029787">
    <property type="entry name" value="Nucleotide_cyclase"/>
</dbReference>
<dbReference type="InterPro" id="IPR052155">
    <property type="entry name" value="Biofilm_reg_signaling"/>
</dbReference>
<dbReference type="AlphaFoldDB" id="A0A518K3X7"/>
<dbReference type="CDD" id="cd01949">
    <property type="entry name" value="GGDEF"/>
    <property type="match status" value="1"/>
</dbReference>
<dbReference type="InterPro" id="IPR043128">
    <property type="entry name" value="Rev_trsase/Diguanyl_cyclase"/>
</dbReference>
<dbReference type="Gene3D" id="3.20.20.450">
    <property type="entry name" value="EAL domain"/>
    <property type="match status" value="1"/>
</dbReference>
<dbReference type="CDD" id="cd01948">
    <property type="entry name" value="EAL"/>
    <property type="match status" value="1"/>
</dbReference>
<dbReference type="Proteomes" id="UP000316426">
    <property type="component" value="Chromosome"/>
</dbReference>
<dbReference type="SMART" id="SM00052">
    <property type="entry name" value="EAL"/>
    <property type="match status" value="1"/>
</dbReference>
<name>A0A518K3X7_9BACT</name>
<dbReference type="RefSeq" id="WP_197529704.1">
    <property type="nucleotide sequence ID" value="NZ_CP036349.1"/>
</dbReference>
<feature type="domain" description="EAL" evidence="1">
    <location>
        <begin position="191"/>
        <end position="441"/>
    </location>
</feature>